<accession>A0AA37KIY0</accession>
<evidence type="ECO:0000313" key="2">
    <source>
        <dbReference type="Proteomes" id="UP001055104"/>
    </source>
</evidence>
<sequence>MAERKDGNKYLGFLRLARHFINNFKSVTGKVNIHLLCGIVLYMTDNLNVKPVFADNPFEGRQLIAVRIFGMVLLEQFSDTHTFA</sequence>
<evidence type="ECO:0000313" key="1">
    <source>
        <dbReference type="EMBL" id="GKH83495.1"/>
    </source>
</evidence>
<proteinExistence type="predicted"/>
<dbReference type="Proteomes" id="UP001055104">
    <property type="component" value="Unassembled WGS sequence"/>
</dbReference>
<dbReference type="AlphaFoldDB" id="A0AA37KIY0"/>
<comment type="caution">
    <text evidence="1">The sequence shown here is derived from an EMBL/GenBank/DDBJ whole genome shotgun (WGS) entry which is preliminary data.</text>
</comment>
<gene>
    <name evidence="1" type="ORF">CE91St7_43790</name>
</gene>
<reference evidence="1" key="1">
    <citation type="submission" date="2022-01" db="EMBL/GenBank/DDBJ databases">
        <title>Novel bile acid biosynthetic pathways are enriched in the microbiome of centenarians.</title>
        <authorList>
            <person name="Sato Y."/>
            <person name="Atarashi K."/>
            <person name="Plichta R.D."/>
            <person name="Arai Y."/>
            <person name="Sasajima S."/>
            <person name="Kearney M.S."/>
            <person name="Suda W."/>
            <person name="Takeshita K."/>
            <person name="Sasaki T."/>
            <person name="Okamoto S."/>
            <person name="Skelly N.A."/>
            <person name="Okamura Y."/>
            <person name="Vlamakis H."/>
            <person name="Li Y."/>
            <person name="Tanoue T."/>
            <person name="Takei H."/>
            <person name="Nittono H."/>
            <person name="Narushima S."/>
            <person name="Irie J."/>
            <person name="Itoh H."/>
            <person name="Moriya K."/>
            <person name="Sugiura Y."/>
            <person name="Suematsu M."/>
            <person name="Moritoki N."/>
            <person name="Shibata S."/>
            <person name="Littman R.D."/>
            <person name="Fischbach A.M."/>
            <person name="Uwamino Y."/>
            <person name="Inoue T."/>
            <person name="Honda A."/>
            <person name="Hattori M."/>
            <person name="Murai T."/>
            <person name="Xavier J.R."/>
            <person name="Hirose N."/>
            <person name="Honda K."/>
        </authorList>
    </citation>
    <scope>NUCLEOTIDE SEQUENCE</scope>
    <source>
        <strain evidence="1">CE91-St7</strain>
    </source>
</reference>
<organism evidence="1 2">
    <name type="scientific">Phocaeicola dorei</name>
    <dbReference type="NCBI Taxonomy" id="357276"/>
    <lineage>
        <taxon>Bacteria</taxon>
        <taxon>Pseudomonadati</taxon>
        <taxon>Bacteroidota</taxon>
        <taxon>Bacteroidia</taxon>
        <taxon>Bacteroidales</taxon>
        <taxon>Bacteroidaceae</taxon>
        <taxon>Phocaeicola</taxon>
    </lineage>
</organism>
<name>A0AA37KIY0_9BACT</name>
<protein>
    <submittedName>
        <fullName evidence="1">Uncharacterized protein</fullName>
    </submittedName>
</protein>
<dbReference type="EMBL" id="BQOB01000001">
    <property type="protein sequence ID" value="GKH83495.1"/>
    <property type="molecule type" value="Genomic_DNA"/>
</dbReference>